<protein>
    <submittedName>
        <fullName evidence="1">Uncharacterized protein</fullName>
    </submittedName>
</protein>
<sequence length="46" mass="5350">MALQTRVQRKHLVETCFRFVEPRFGTVARQQFVEVGSGRRRRSGAT</sequence>
<dbReference type="AlphaFoldDB" id="A0A7U9DY31"/>
<reference evidence="2" key="1">
    <citation type="journal article" date="2013" name="Genome Biol. Evol.">
        <title>The genome sequence of Streptomyces lividans 66 reveals a novel tRNA-dependent peptide biosynthetic system within a metal-related genomic island.</title>
        <authorList>
            <person name="Cruz-Morales P."/>
            <person name="Vijgenboom E."/>
            <person name="Iruegas-Bocardo F."/>
            <person name="Girard G."/>
            <person name="Yanez-Guerra L.A."/>
            <person name="Ramos-Aboites H.E."/>
            <person name="Pernodet J.L."/>
            <person name="Anne J."/>
            <person name="van Wezel G.P."/>
            <person name="Barona-Gomez F."/>
        </authorList>
    </citation>
    <scope>NUCLEOTIDE SEQUENCE [LARGE SCALE GENOMIC DNA]</scope>
    <source>
        <strain evidence="2">1326</strain>
    </source>
</reference>
<dbReference type="Proteomes" id="UP000014062">
    <property type="component" value="Chromosome"/>
</dbReference>
<proteinExistence type="predicted"/>
<dbReference type="EMBL" id="CM001889">
    <property type="protein sequence ID" value="EOY51300.1"/>
    <property type="molecule type" value="Genomic_DNA"/>
</dbReference>
<organism evidence="1 2">
    <name type="scientific">Streptomyces lividans 1326</name>
    <dbReference type="NCBI Taxonomy" id="1200984"/>
    <lineage>
        <taxon>Bacteria</taxon>
        <taxon>Bacillati</taxon>
        <taxon>Actinomycetota</taxon>
        <taxon>Actinomycetes</taxon>
        <taxon>Kitasatosporales</taxon>
        <taxon>Streptomycetaceae</taxon>
        <taxon>Streptomyces</taxon>
    </lineage>
</organism>
<name>A0A7U9DY31_STRLI</name>
<evidence type="ECO:0000313" key="2">
    <source>
        <dbReference type="Proteomes" id="UP000014062"/>
    </source>
</evidence>
<gene>
    <name evidence="1" type="ORF">SLI_6594</name>
</gene>
<evidence type="ECO:0000313" key="1">
    <source>
        <dbReference type="EMBL" id="EOY51300.1"/>
    </source>
</evidence>
<accession>A0A7U9DY31</accession>